<sequence>MANRGQWELLAAEPVDTTGDLPAPQILLDKAASRPGDTVMVKCKVPAFSPSTRVIFCRDGKDLAVQPIQEGKFAYDLRYDMRANSSASFACLYQHKGDRNHETNSLLSSSQFLHVTDSTADPEHDTKPEDSTADPEHDTKPEGLAIPLWVWILRSTLLLFLLASAPLITCVLEKVAAVRPESATPGGHHGKRMCQRYVWPDIVRALSAIDRTMNKQIHAQCEEKAQNSVKGDS</sequence>
<keyword evidence="4" id="KW-1185">Reference proteome</keyword>
<dbReference type="AlphaFoldDB" id="M7ATG4"/>
<proteinExistence type="predicted"/>
<accession>M7ATG4</accession>
<dbReference type="InterPro" id="IPR007110">
    <property type="entry name" value="Ig-like_dom"/>
</dbReference>
<feature type="region of interest" description="Disordered" evidence="1">
    <location>
        <begin position="117"/>
        <end position="139"/>
    </location>
</feature>
<feature type="compositionally biased region" description="Basic and acidic residues" evidence="1">
    <location>
        <begin position="121"/>
        <end position="139"/>
    </location>
</feature>
<reference evidence="4" key="1">
    <citation type="journal article" date="2013" name="Nat. Genet.">
        <title>The draft genomes of soft-shell turtle and green sea turtle yield insights into the development and evolution of the turtle-specific body plan.</title>
        <authorList>
            <person name="Wang Z."/>
            <person name="Pascual-Anaya J."/>
            <person name="Zadissa A."/>
            <person name="Li W."/>
            <person name="Niimura Y."/>
            <person name="Huang Z."/>
            <person name="Li C."/>
            <person name="White S."/>
            <person name="Xiong Z."/>
            <person name="Fang D."/>
            <person name="Wang B."/>
            <person name="Ming Y."/>
            <person name="Chen Y."/>
            <person name="Zheng Y."/>
            <person name="Kuraku S."/>
            <person name="Pignatelli M."/>
            <person name="Herrero J."/>
            <person name="Beal K."/>
            <person name="Nozawa M."/>
            <person name="Li Q."/>
            <person name="Wang J."/>
            <person name="Zhang H."/>
            <person name="Yu L."/>
            <person name="Shigenobu S."/>
            <person name="Wang J."/>
            <person name="Liu J."/>
            <person name="Flicek P."/>
            <person name="Searle S."/>
            <person name="Wang J."/>
            <person name="Kuratani S."/>
            <person name="Yin Y."/>
            <person name="Aken B."/>
            <person name="Zhang G."/>
            <person name="Irie N."/>
        </authorList>
    </citation>
    <scope>NUCLEOTIDE SEQUENCE [LARGE SCALE GENOMIC DNA]</scope>
</reference>
<evidence type="ECO:0000256" key="1">
    <source>
        <dbReference type="SAM" id="MobiDB-lite"/>
    </source>
</evidence>
<gene>
    <name evidence="3" type="ORF">UY3_14241</name>
</gene>
<name>M7ATG4_CHEMY</name>
<organism evidence="3 4">
    <name type="scientific">Chelonia mydas</name>
    <name type="common">Green sea-turtle</name>
    <name type="synonym">Chelonia agassizi</name>
    <dbReference type="NCBI Taxonomy" id="8469"/>
    <lineage>
        <taxon>Eukaryota</taxon>
        <taxon>Metazoa</taxon>
        <taxon>Chordata</taxon>
        <taxon>Craniata</taxon>
        <taxon>Vertebrata</taxon>
        <taxon>Euteleostomi</taxon>
        <taxon>Archelosauria</taxon>
        <taxon>Testudinata</taxon>
        <taxon>Testudines</taxon>
        <taxon>Cryptodira</taxon>
        <taxon>Durocryptodira</taxon>
        <taxon>Americhelydia</taxon>
        <taxon>Chelonioidea</taxon>
        <taxon>Cheloniidae</taxon>
        <taxon>Chelonia</taxon>
    </lineage>
</organism>
<evidence type="ECO:0000313" key="4">
    <source>
        <dbReference type="Proteomes" id="UP000031443"/>
    </source>
</evidence>
<dbReference type="PROSITE" id="PS50835">
    <property type="entry name" value="IG_LIKE"/>
    <property type="match status" value="1"/>
</dbReference>
<evidence type="ECO:0000313" key="3">
    <source>
        <dbReference type="EMBL" id="EMP28666.1"/>
    </source>
</evidence>
<evidence type="ECO:0000259" key="2">
    <source>
        <dbReference type="PROSITE" id="PS50835"/>
    </source>
</evidence>
<feature type="domain" description="Ig-like" evidence="2">
    <location>
        <begin position="24"/>
        <end position="108"/>
    </location>
</feature>
<protein>
    <recommendedName>
        <fullName evidence="2">Ig-like domain-containing protein</fullName>
    </recommendedName>
</protein>
<dbReference type="Proteomes" id="UP000031443">
    <property type="component" value="Unassembled WGS sequence"/>
</dbReference>
<dbReference type="EMBL" id="KB561900">
    <property type="protein sequence ID" value="EMP28666.1"/>
    <property type="molecule type" value="Genomic_DNA"/>
</dbReference>